<reference evidence="2" key="1">
    <citation type="journal article" date="2018" name="Nat. Microbiol.">
        <title>Leveraging single-cell genomics to expand the fungal tree of life.</title>
        <authorList>
            <person name="Ahrendt S.R."/>
            <person name="Quandt C.A."/>
            <person name="Ciobanu D."/>
            <person name="Clum A."/>
            <person name="Salamov A."/>
            <person name="Andreopoulos B."/>
            <person name="Cheng J.F."/>
            <person name="Woyke T."/>
            <person name="Pelin A."/>
            <person name="Henrissat B."/>
            <person name="Reynolds N.K."/>
            <person name="Benny G.L."/>
            <person name="Smith M.E."/>
            <person name="James T.Y."/>
            <person name="Grigoriev I.V."/>
        </authorList>
    </citation>
    <scope>NUCLEOTIDE SEQUENCE [LARGE SCALE GENOMIC DNA]</scope>
</reference>
<name>A0A4V1IPY7_9FUNG</name>
<protein>
    <submittedName>
        <fullName evidence="1">Uncharacterized protein</fullName>
    </submittedName>
</protein>
<dbReference type="EMBL" id="KZ999830">
    <property type="protein sequence ID" value="RKO84697.1"/>
    <property type="molecule type" value="Genomic_DNA"/>
</dbReference>
<proteinExistence type="predicted"/>
<feature type="non-terminal residue" evidence="1">
    <location>
        <position position="209"/>
    </location>
</feature>
<organism evidence="1 2">
    <name type="scientific">Blyttiomyces helicus</name>
    <dbReference type="NCBI Taxonomy" id="388810"/>
    <lineage>
        <taxon>Eukaryota</taxon>
        <taxon>Fungi</taxon>
        <taxon>Fungi incertae sedis</taxon>
        <taxon>Chytridiomycota</taxon>
        <taxon>Chytridiomycota incertae sedis</taxon>
        <taxon>Chytridiomycetes</taxon>
        <taxon>Chytridiomycetes incertae sedis</taxon>
        <taxon>Blyttiomyces</taxon>
    </lineage>
</organism>
<gene>
    <name evidence="1" type="ORF">BDK51DRAFT_27911</name>
</gene>
<dbReference type="Proteomes" id="UP000269721">
    <property type="component" value="Unassembled WGS sequence"/>
</dbReference>
<dbReference type="AlphaFoldDB" id="A0A4V1IPY7"/>
<evidence type="ECO:0000313" key="1">
    <source>
        <dbReference type="EMBL" id="RKO84697.1"/>
    </source>
</evidence>
<accession>A0A4V1IPY7</accession>
<dbReference type="OrthoDB" id="2316594at2759"/>
<sequence>MAPYNPFKYFPPPVVVSDGGEGDAVATLASSLTVAAERPCQPFEQHEVEQDHRDLLDAPPEDESVATSEVTETTQPLLGDYSFVKFPDLPCGFLGCSVYTGERVYLNTNAPFCLVAVGVQGAGKSHSISTVMENCLLHHPPVSRADTPCATIVFHYDTDQGNYCQAATLTSATSRLPPPGSVVGKLIVLVSPSFFRQRQRFYESWPNCE</sequence>
<evidence type="ECO:0000313" key="2">
    <source>
        <dbReference type="Proteomes" id="UP000269721"/>
    </source>
</evidence>
<keyword evidence="2" id="KW-1185">Reference proteome</keyword>